<name>A0ABX4H080_9BACI</name>
<evidence type="ECO:0000313" key="3">
    <source>
        <dbReference type="Proteomes" id="UP000216852"/>
    </source>
</evidence>
<reference evidence="2 3" key="1">
    <citation type="submission" date="2017-07" db="EMBL/GenBank/DDBJ databases">
        <title>Isolation and whole genome analysis of endospore-forming bacteria from heroin.</title>
        <authorList>
            <person name="Kalinowski J."/>
            <person name="Ahrens B."/>
            <person name="Al-Dilaimi A."/>
            <person name="Winkler A."/>
            <person name="Wibberg D."/>
            <person name="Schleenbecker U."/>
            <person name="Ruckert C."/>
            <person name="Wolfel R."/>
            <person name="Grass G."/>
        </authorList>
    </citation>
    <scope>NUCLEOTIDE SEQUENCE [LARGE SCALE GENOMIC DNA]</scope>
    <source>
        <strain evidence="2 3">7517-1</strain>
    </source>
</reference>
<comment type="caution">
    <text evidence="2">The sequence shown here is derived from an EMBL/GenBank/DDBJ whole genome shotgun (WGS) entry which is preliminary data.</text>
</comment>
<feature type="transmembrane region" description="Helical" evidence="1">
    <location>
        <begin position="104"/>
        <end position="124"/>
    </location>
</feature>
<dbReference type="EMBL" id="NPBJ01000013">
    <property type="protein sequence ID" value="PAE00538.1"/>
    <property type="molecule type" value="Genomic_DNA"/>
</dbReference>
<protein>
    <submittedName>
        <fullName evidence="2">Uncharacterized protein</fullName>
    </submittedName>
</protein>
<keyword evidence="1" id="KW-0472">Membrane</keyword>
<feature type="transmembrane region" description="Helical" evidence="1">
    <location>
        <begin position="52"/>
        <end position="72"/>
    </location>
</feature>
<sequence length="127" mass="14197">MQRPVKGTQKAIPFFEVYVCLISAYISVVLLVSDIFEKDANFYQYMTAVMPAVAWGLVAFAASVLIALGLVLNCRWLRIGGLAISMFFYVFLATSSMLDFPNMSAGVYFITALMSLLSIFYVRFSEL</sequence>
<proteinExistence type="predicted"/>
<dbReference type="Proteomes" id="UP000216852">
    <property type="component" value="Unassembled WGS sequence"/>
</dbReference>
<accession>A0ABX4H080</accession>
<dbReference type="RefSeq" id="WP_095218451.1">
    <property type="nucleotide sequence ID" value="NZ_NPBJ01000013.1"/>
</dbReference>
<evidence type="ECO:0000313" key="2">
    <source>
        <dbReference type="EMBL" id="PAE00538.1"/>
    </source>
</evidence>
<keyword evidence="1" id="KW-1133">Transmembrane helix</keyword>
<keyword evidence="1" id="KW-0812">Transmembrane</keyword>
<gene>
    <name evidence="2" type="ORF">CHH48_07155</name>
</gene>
<evidence type="ECO:0000256" key="1">
    <source>
        <dbReference type="SAM" id="Phobius"/>
    </source>
</evidence>
<keyword evidence="3" id="KW-1185">Reference proteome</keyword>
<feature type="transmembrane region" description="Helical" evidence="1">
    <location>
        <begin position="12"/>
        <end position="32"/>
    </location>
</feature>
<feature type="transmembrane region" description="Helical" evidence="1">
    <location>
        <begin position="79"/>
        <end position="98"/>
    </location>
</feature>
<organism evidence="2 3">
    <name type="scientific">Terribacillus saccharophilus</name>
    <dbReference type="NCBI Taxonomy" id="361277"/>
    <lineage>
        <taxon>Bacteria</taxon>
        <taxon>Bacillati</taxon>
        <taxon>Bacillota</taxon>
        <taxon>Bacilli</taxon>
        <taxon>Bacillales</taxon>
        <taxon>Bacillaceae</taxon>
        <taxon>Terribacillus</taxon>
    </lineage>
</organism>